<protein>
    <submittedName>
        <fullName evidence="2">Uncharacterized protein</fullName>
    </submittedName>
</protein>
<dbReference type="Proteomes" id="UP000241890">
    <property type="component" value="Unassembled WGS sequence"/>
</dbReference>
<comment type="caution">
    <text evidence="2">The sequence shown here is derived from an EMBL/GenBank/DDBJ whole genome shotgun (WGS) entry which is preliminary data.</text>
</comment>
<feature type="region of interest" description="Disordered" evidence="1">
    <location>
        <begin position="255"/>
        <end position="290"/>
    </location>
</feature>
<feature type="region of interest" description="Disordered" evidence="1">
    <location>
        <begin position="304"/>
        <end position="340"/>
    </location>
</feature>
<evidence type="ECO:0000313" key="2">
    <source>
        <dbReference type="EMBL" id="GBG26629.1"/>
    </source>
</evidence>
<feature type="compositionally biased region" description="Low complexity" evidence="1">
    <location>
        <begin position="319"/>
        <end position="328"/>
    </location>
</feature>
<reference evidence="2 3" key="1">
    <citation type="submission" date="2017-12" db="EMBL/GenBank/DDBJ databases">
        <title>Sequencing, de novo assembly and annotation of complete genome of a new Thraustochytrid species, strain FCC1311.</title>
        <authorList>
            <person name="Sedici K."/>
            <person name="Godart F."/>
            <person name="Aiese Cigliano R."/>
            <person name="Sanseverino W."/>
            <person name="Barakat M."/>
            <person name="Ortet P."/>
            <person name="Marechal E."/>
            <person name="Cagnac O."/>
            <person name="Amato A."/>
        </authorList>
    </citation>
    <scope>NUCLEOTIDE SEQUENCE [LARGE SCALE GENOMIC DNA]</scope>
</reference>
<gene>
    <name evidence="2" type="ORF">FCC1311_028502</name>
</gene>
<organism evidence="2 3">
    <name type="scientific">Hondaea fermentalgiana</name>
    <dbReference type="NCBI Taxonomy" id="2315210"/>
    <lineage>
        <taxon>Eukaryota</taxon>
        <taxon>Sar</taxon>
        <taxon>Stramenopiles</taxon>
        <taxon>Bigyra</taxon>
        <taxon>Labyrinthulomycetes</taxon>
        <taxon>Thraustochytrida</taxon>
        <taxon>Thraustochytriidae</taxon>
        <taxon>Hondaea</taxon>
    </lineage>
</organism>
<accession>A0A2R5G8I0</accession>
<feature type="compositionally biased region" description="Low complexity" evidence="1">
    <location>
        <begin position="25"/>
        <end position="42"/>
    </location>
</feature>
<feature type="compositionally biased region" description="Low complexity" evidence="1">
    <location>
        <begin position="276"/>
        <end position="290"/>
    </location>
</feature>
<dbReference type="InParanoid" id="A0A2R5G8I0"/>
<evidence type="ECO:0000256" key="1">
    <source>
        <dbReference type="SAM" id="MobiDB-lite"/>
    </source>
</evidence>
<proteinExistence type="predicted"/>
<feature type="region of interest" description="Disordered" evidence="1">
    <location>
        <begin position="1"/>
        <end position="52"/>
    </location>
</feature>
<name>A0A2R5G8I0_9STRA</name>
<sequence length="428" mass="45684">MAPLQAQSARGCEGAANRPRPSGCATAPTPVTAAAGSPTAAPVLRRKQQPGWTKTKAGVSLAFAQSADFKAVYQRNNKSGGLKNLRCFPTCADFHRQRGFCGRSVGVNVKIAPQPADKSGAEGDDQEGEAKVSCWGQFVPALREQVDFDPDVGDVVDAKDVDAKERTKTNMQLPLLAATPAVGQGGGDFEVNQNPKAWHYGWTASKHSCDTAHHFKVYAFRHLKDGRLECVGVVCSPSFVMFCRRRRRFALQPSAPLAPTLSPNMSANPTRPKPCASHAATSASKAPKAAIKSVGTKRAAATPASAFDSASVPAPPAASIPAASTHASTMASKRQCEQAPPVKKLKVASDTRHECEHQHKTVSFYSSDPWAPLDSVTPVPLTLADVDAFLNYDASDVEDCMNGFSHTNEPLSDPIWDETTFADVDWCL</sequence>
<keyword evidence="3" id="KW-1185">Reference proteome</keyword>
<evidence type="ECO:0000313" key="3">
    <source>
        <dbReference type="Proteomes" id="UP000241890"/>
    </source>
</evidence>
<dbReference type="EMBL" id="BEYU01000022">
    <property type="protein sequence ID" value="GBG26629.1"/>
    <property type="molecule type" value="Genomic_DNA"/>
</dbReference>
<dbReference type="AlphaFoldDB" id="A0A2R5G8I0"/>
<dbReference type="OrthoDB" id="78995at2759"/>